<comment type="caution">
    <text evidence="7">The sequence shown here is derived from an EMBL/GenBank/DDBJ whole genome shotgun (WGS) entry which is preliminary data.</text>
</comment>
<feature type="compositionally biased region" description="Basic and acidic residues" evidence="5">
    <location>
        <begin position="676"/>
        <end position="688"/>
    </location>
</feature>
<keyword evidence="8" id="KW-1185">Reference proteome</keyword>
<evidence type="ECO:0000256" key="2">
    <source>
        <dbReference type="ARBA" id="ARBA00022723"/>
    </source>
</evidence>
<keyword evidence="2 4" id="KW-0479">Metal-binding</keyword>
<dbReference type="EC" id="1.8.2.2" evidence="7"/>
<protein>
    <submittedName>
        <fullName evidence="7">Thiosulfate dehydrogenase</fullName>
        <ecNumber evidence="7">1.8.2.2</ecNumber>
    </submittedName>
</protein>
<dbReference type="InterPro" id="IPR051459">
    <property type="entry name" value="Cytochrome_c-type_DH"/>
</dbReference>
<evidence type="ECO:0000259" key="6">
    <source>
        <dbReference type="PROSITE" id="PS51007"/>
    </source>
</evidence>
<dbReference type="Gene3D" id="1.10.760.10">
    <property type="entry name" value="Cytochrome c-like domain"/>
    <property type="match status" value="4"/>
</dbReference>
<organism evidence="7 8">
    <name type="scientific">Rhodopseudomonas rhenobacensis</name>
    <dbReference type="NCBI Taxonomy" id="87461"/>
    <lineage>
        <taxon>Bacteria</taxon>
        <taxon>Pseudomonadati</taxon>
        <taxon>Pseudomonadota</taxon>
        <taxon>Alphaproteobacteria</taxon>
        <taxon>Hyphomicrobiales</taxon>
        <taxon>Nitrobacteraceae</taxon>
        <taxon>Rhodopseudomonas</taxon>
    </lineage>
</organism>
<accession>A0A7W7Z3N4</accession>
<evidence type="ECO:0000313" key="8">
    <source>
        <dbReference type="Proteomes" id="UP000542353"/>
    </source>
</evidence>
<dbReference type="PROSITE" id="PS51007">
    <property type="entry name" value="CYTC"/>
    <property type="match status" value="4"/>
</dbReference>
<evidence type="ECO:0000256" key="5">
    <source>
        <dbReference type="SAM" id="MobiDB-lite"/>
    </source>
</evidence>
<dbReference type="GO" id="GO:0020037">
    <property type="term" value="F:heme binding"/>
    <property type="evidence" value="ECO:0007669"/>
    <property type="project" value="InterPro"/>
</dbReference>
<evidence type="ECO:0000256" key="4">
    <source>
        <dbReference type="PROSITE-ProRule" id="PRU00433"/>
    </source>
</evidence>
<feature type="domain" description="Cytochrome c" evidence="6">
    <location>
        <begin position="43"/>
        <end position="146"/>
    </location>
</feature>
<dbReference type="InterPro" id="IPR036909">
    <property type="entry name" value="Cyt_c-like_dom_sf"/>
</dbReference>
<keyword evidence="7" id="KW-0560">Oxidoreductase</keyword>
<dbReference type="PANTHER" id="PTHR35008">
    <property type="entry name" value="BLL4482 PROTEIN-RELATED"/>
    <property type="match status" value="1"/>
</dbReference>
<feature type="domain" description="Cytochrome c" evidence="6">
    <location>
        <begin position="320"/>
        <end position="409"/>
    </location>
</feature>
<feature type="domain" description="Cytochrome c" evidence="6">
    <location>
        <begin position="189"/>
        <end position="298"/>
    </location>
</feature>
<evidence type="ECO:0000313" key="7">
    <source>
        <dbReference type="EMBL" id="MBB5047422.1"/>
    </source>
</evidence>
<gene>
    <name evidence="7" type="ORF">HNR60_002177</name>
</gene>
<dbReference type="AlphaFoldDB" id="A0A7W7Z3N4"/>
<dbReference type="Proteomes" id="UP000542353">
    <property type="component" value="Unassembled WGS sequence"/>
</dbReference>
<feature type="region of interest" description="Disordered" evidence="5">
    <location>
        <begin position="666"/>
        <end position="688"/>
    </location>
</feature>
<dbReference type="EMBL" id="JACHIH010000011">
    <property type="protein sequence ID" value="MBB5047422.1"/>
    <property type="molecule type" value="Genomic_DNA"/>
</dbReference>
<feature type="domain" description="Cytochrome c" evidence="6">
    <location>
        <begin position="573"/>
        <end position="666"/>
    </location>
</feature>
<dbReference type="GO" id="GO:0046872">
    <property type="term" value="F:metal ion binding"/>
    <property type="evidence" value="ECO:0007669"/>
    <property type="project" value="UniProtKB-KW"/>
</dbReference>
<dbReference type="GO" id="GO:0009055">
    <property type="term" value="F:electron transfer activity"/>
    <property type="evidence" value="ECO:0007669"/>
    <property type="project" value="InterPro"/>
</dbReference>
<proteinExistence type="predicted"/>
<dbReference type="GO" id="GO:0050338">
    <property type="term" value="F:thiosulfate dehydrogenase activity"/>
    <property type="evidence" value="ECO:0007669"/>
    <property type="project" value="UniProtKB-EC"/>
</dbReference>
<keyword evidence="1 4" id="KW-0349">Heme</keyword>
<reference evidence="7 8" key="1">
    <citation type="submission" date="2020-08" db="EMBL/GenBank/DDBJ databases">
        <title>Genomic Encyclopedia of Type Strains, Phase IV (KMG-IV): sequencing the most valuable type-strain genomes for metagenomic binning, comparative biology and taxonomic classification.</title>
        <authorList>
            <person name="Goeker M."/>
        </authorList>
    </citation>
    <scope>NUCLEOTIDE SEQUENCE [LARGE SCALE GENOMIC DNA]</scope>
    <source>
        <strain evidence="7 8">DSM 12706</strain>
    </source>
</reference>
<keyword evidence="3 4" id="KW-0408">Iron</keyword>
<dbReference type="RefSeq" id="WP_184257238.1">
    <property type="nucleotide sequence ID" value="NZ_JACHIH010000011.1"/>
</dbReference>
<name>A0A7W7Z3N4_9BRAD</name>
<dbReference type="Pfam" id="PF13442">
    <property type="entry name" value="Cytochrome_CBB3"/>
    <property type="match status" value="1"/>
</dbReference>
<dbReference type="Pfam" id="PF21342">
    <property type="entry name" value="SoxA-TsdA_cyt-c"/>
    <property type="match status" value="1"/>
</dbReference>
<dbReference type="SUPFAM" id="SSF46626">
    <property type="entry name" value="Cytochrome c"/>
    <property type="match status" value="5"/>
</dbReference>
<dbReference type="PANTHER" id="PTHR35008:SF8">
    <property type="entry name" value="ALCOHOL DEHYDROGENASE CYTOCHROME C SUBUNIT"/>
    <property type="match status" value="1"/>
</dbReference>
<evidence type="ECO:0000256" key="1">
    <source>
        <dbReference type="ARBA" id="ARBA00022617"/>
    </source>
</evidence>
<evidence type="ECO:0000256" key="3">
    <source>
        <dbReference type="ARBA" id="ARBA00023004"/>
    </source>
</evidence>
<dbReference type="Pfam" id="PF00034">
    <property type="entry name" value="Cytochrom_C"/>
    <property type="match status" value="2"/>
</dbReference>
<sequence length="688" mass="74100">MRILPFHAVLLATLALSPSLGGRAEAIEASVAPKLAGNADDAALIQRGEYVAKLGDCIACHTAKSGQPMAGGLELKTPFGALYSTNITPDKQTGIGNYSFAQFDRAMRRGVAADGHNLYPAMPYPSYAKIDDGDMRALYAYLQRGLAPVAQANQPSQMRWPFSMRWSLSLWNWAFLDATPFKPDPGKDAAWNRGAYLVQGPGHCGACHTPRGLAFQEKAMSDAGSSGQYYLAGETVESWRALSLRDLWTVEQTALLLKTGQNAFATVSGGMTDVIHNSTQHFADGDLTAIATYLKSLPRSAADLPQQAQPVAAPSVPPNLYSSRGGLGYVQFCVDCHRQDGAGVAQIFPPLTQNPSVTAKNPSTLMHLVLTGWKTAETAAHPRVYTMPAFARLSDQELAEILSFVRDNFGNHAGAVTPAEVKAMRAELDPKLTDSSAFITPRVADLLGAANPDQLVRGMRLHLDTKALLPDHVGDAMNCTSCHLNVGTVADGSPFVGVSAFFPSYAPRAGRVITLEDRINGCFLRSMNGKPLAKDSADMKAMVAYFDWMKRETKPEDKVAGRGVGKIDPAIKPNIDNGQKVYAAQCAVCHGKDGEGLKQADGKLLFPPLWGDASFNIGAGMARTYTAAAFVKRNMPVGFHEKFPLGQGGLSDQDAVDVAEFFTHQPRPDFAGKVNDWPKDKRPPDARY</sequence>
<dbReference type="InterPro" id="IPR009056">
    <property type="entry name" value="Cyt_c-like_dom"/>
</dbReference>